<dbReference type="PANTHER" id="PTHR11220:SF1">
    <property type="entry name" value="HEME-BINDING PROTEIN 2"/>
    <property type="match status" value="1"/>
</dbReference>
<dbReference type="Proteomes" id="UP000256829">
    <property type="component" value="Unassembled WGS sequence"/>
</dbReference>
<proteinExistence type="predicted"/>
<dbReference type="Gene3D" id="3.20.80.10">
    <property type="entry name" value="Regulatory factor, effector binding domain"/>
    <property type="match status" value="1"/>
</dbReference>
<name>A0A3D8V7T3_9GAMM</name>
<reference evidence="1 2" key="1">
    <citation type="submission" date="2018-08" db="EMBL/GenBank/DDBJ databases">
        <title>Lysobacter soli KCTC 22011, whole genome shotgun sequence.</title>
        <authorList>
            <person name="Zhang X."/>
            <person name="Feng G."/>
            <person name="Zhu H."/>
        </authorList>
    </citation>
    <scope>NUCLEOTIDE SEQUENCE [LARGE SCALE GENOMIC DNA]</scope>
    <source>
        <strain evidence="1 2">KCTC 22011</strain>
    </source>
</reference>
<dbReference type="AlphaFoldDB" id="A0A3D8V7T3"/>
<accession>A0A3D8V7T3</accession>
<dbReference type="Pfam" id="PF04832">
    <property type="entry name" value="SOUL"/>
    <property type="match status" value="1"/>
</dbReference>
<organism evidence="1 2">
    <name type="scientific">Lysobacter soli</name>
    <dbReference type="NCBI Taxonomy" id="453783"/>
    <lineage>
        <taxon>Bacteria</taxon>
        <taxon>Pseudomonadati</taxon>
        <taxon>Pseudomonadota</taxon>
        <taxon>Gammaproteobacteria</taxon>
        <taxon>Lysobacterales</taxon>
        <taxon>Lysobacteraceae</taxon>
        <taxon>Lysobacter</taxon>
    </lineage>
</organism>
<protein>
    <submittedName>
        <fullName evidence="1">Heme-binding protein</fullName>
    </submittedName>
</protein>
<evidence type="ECO:0000313" key="1">
    <source>
        <dbReference type="EMBL" id="RDY65454.1"/>
    </source>
</evidence>
<dbReference type="PANTHER" id="PTHR11220">
    <property type="entry name" value="HEME-BINDING PROTEIN-RELATED"/>
    <property type="match status" value="1"/>
</dbReference>
<comment type="caution">
    <text evidence="1">The sequence shown here is derived from an EMBL/GenBank/DDBJ whole genome shotgun (WGS) entry which is preliminary data.</text>
</comment>
<sequence length="230" mass="25600">MNGATAPLFTDVLKSIPRFFGIRLDARPAYRMEDLVGPVEIRRYAPALFVHTSADGSHDAAVRVAREKLEDYIYGDNEALEKMEMTYPTYQGDDESTMFPSALRMRERHGWRVAFFLSNNLAAGEAPLPDDPTVRVHESPETLVAVLGYRGADTEESRTAAKSDLMQALSGSRWSADDQVYWATYDQAFAIPYLKKNEVHVRVANSKTEIVVSAKVDEACNSDSEAANQA</sequence>
<keyword evidence="2" id="KW-1185">Reference proteome</keyword>
<dbReference type="RefSeq" id="WP_115844693.1">
    <property type="nucleotide sequence ID" value="NZ_CP183976.1"/>
</dbReference>
<dbReference type="InterPro" id="IPR006917">
    <property type="entry name" value="SOUL_heme-bd"/>
</dbReference>
<dbReference type="InterPro" id="IPR011256">
    <property type="entry name" value="Reg_factor_effector_dom_sf"/>
</dbReference>
<dbReference type="EMBL" id="QTJR01000018">
    <property type="protein sequence ID" value="RDY65454.1"/>
    <property type="molecule type" value="Genomic_DNA"/>
</dbReference>
<dbReference type="SUPFAM" id="SSF55136">
    <property type="entry name" value="Probable bacterial effector-binding domain"/>
    <property type="match status" value="1"/>
</dbReference>
<evidence type="ECO:0000313" key="2">
    <source>
        <dbReference type="Proteomes" id="UP000256829"/>
    </source>
</evidence>
<gene>
    <name evidence="1" type="ORF">DX912_17255</name>
</gene>